<evidence type="ECO:0000256" key="1">
    <source>
        <dbReference type="ARBA" id="ARBA00009024"/>
    </source>
</evidence>
<proteinExistence type="inferred from homology"/>
<keyword evidence="2" id="KW-1133">Transmembrane helix</keyword>
<keyword evidence="2" id="KW-0812">Transmembrane</keyword>
<dbReference type="KEGG" id="lcf:108893537"/>
<dbReference type="CTD" id="153770"/>
<dbReference type="InterPro" id="IPR006461">
    <property type="entry name" value="PLAC_motif_containing"/>
</dbReference>
<evidence type="ECO:0000256" key="2">
    <source>
        <dbReference type="SAM" id="Phobius"/>
    </source>
</evidence>
<dbReference type="Proteomes" id="UP000694890">
    <property type="component" value="Linkage group LG20"/>
</dbReference>
<organism evidence="3 4">
    <name type="scientific">Lates calcarifer</name>
    <name type="common">Barramundi</name>
    <name type="synonym">Holocentrus calcarifer</name>
    <dbReference type="NCBI Taxonomy" id="8187"/>
    <lineage>
        <taxon>Eukaryota</taxon>
        <taxon>Metazoa</taxon>
        <taxon>Chordata</taxon>
        <taxon>Craniata</taxon>
        <taxon>Vertebrata</taxon>
        <taxon>Euteleostomi</taxon>
        <taxon>Actinopterygii</taxon>
        <taxon>Neopterygii</taxon>
        <taxon>Teleostei</taxon>
        <taxon>Neoteleostei</taxon>
        <taxon>Acanthomorphata</taxon>
        <taxon>Carangaria</taxon>
        <taxon>Carangaria incertae sedis</taxon>
        <taxon>Centropomidae</taxon>
        <taxon>Lates</taxon>
    </lineage>
</organism>
<gene>
    <name evidence="4" type="primary">plac8l1</name>
</gene>
<comment type="similarity">
    <text evidence="1">Belongs to the cornifelin family.</text>
</comment>
<evidence type="ECO:0000313" key="4">
    <source>
        <dbReference type="RefSeq" id="XP_018547162.1"/>
    </source>
</evidence>
<dbReference type="RefSeq" id="XP_018547162.1">
    <property type="nucleotide sequence ID" value="XM_018691646.2"/>
</dbReference>
<dbReference type="AlphaFoldDB" id="A0AAJ7Q581"/>
<dbReference type="NCBIfam" id="TIGR01571">
    <property type="entry name" value="A_thal_Cys_rich"/>
    <property type="match status" value="1"/>
</dbReference>
<dbReference type="GeneID" id="108893537"/>
<dbReference type="Pfam" id="PF04749">
    <property type="entry name" value="PLAC8"/>
    <property type="match status" value="1"/>
</dbReference>
<name>A0AAJ7Q581_LATCA</name>
<protein>
    <submittedName>
        <fullName evidence="4">Uncharacterized protein plac8l1</fullName>
    </submittedName>
</protein>
<feature type="transmembrane region" description="Helical" evidence="2">
    <location>
        <begin position="16"/>
        <end position="36"/>
    </location>
</feature>
<accession>A0AAJ7Q581</accession>
<evidence type="ECO:0000313" key="3">
    <source>
        <dbReference type="Proteomes" id="UP000694890"/>
    </source>
</evidence>
<keyword evidence="2" id="KW-0472">Membrane</keyword>
<reference evidence="4" key="1">
    <citation type="submission" date="2025-08" db="UniProtKB">
        <authorList>
            <consortium name="RefSeq"/>
        </authorList>
    </citation>
    <scope>IDENTIFICATION</scope>
    <source>
        <tissue evidence="4">Brain</tissue>
    </source>
</reference>
<dbReference type="PANTHER" id="PTHR15907">
    <property type="entry name" value="DUF614 FAMILY PROTEIN-RELATED"/>
    <property type="match status" value="1"/>
</dbReference>
<sequence length="317" mass="35051">MSDVRFSIEIIKPMKYSAFLVLFLSLSPLCATLFLLRMKIRQVFPTRMRLISRVCHGYGGSRWIFAPVLKMLFTVQVSASRLLAEQSDCWFILLWHTPSHWGSVTLPPSPSTSSFLLTLCSPSPLLSPSHLLASPLSGCQQLLVMEQTTVTHQPELSATEASAIREKEMGGFTTASEGNWRSDNSPAVTDPILTQPGLGVTTTTITTITQTGGDWSTGLFDICGDKTTCILGALVPCCLDLSLAHQYGECLCMPLLPGSTFAIRVGIRERYKIQGSVCEDWTTVYCCYPLAVCQMIREMKRRMKTQTYHVSTALECS</sequence>